<keyword evidence="7 9" id="KW-0472">Membrane</keyword>
<comment type="caution">
    <text evidence="10">The sequence shown here is derived from an EMBL/GenBank/DDBJ whole genome shotgun (WGS) entry which is preliminary data.</text>
</comment>
<feature type="transmembrane region" description="Helical" evidence="9">
    <location>
        <begin position="153"/>
        <end position="175"/>
    </location>
</feature>
<keyword evidence="4 9" id="KW-0812">Transmembrane</keyword>
<dbReference type="EMBL" id="JAXUIC010000001">
    <property type="protein sequence ID" value="KAK4607211.1"/>
    <property type="molecule type" value="Genomic_DNA"/>
</dbReference>
<evidence type="ECO:0000313" key="11">
    <source>
        <dbReference type="Proteomes" id="UP001324115"/>
    </source>
</evidence>
<keyword evidence="8" id="KW-0407">Ion channel</keyword>
<feature type="transmembrane region" description="Helical" evidence="9">
    <location>
        <begin position="121"/>
        <end position="141"/>
    </location>
</feature>
<dbReference type="Proteomes" id="UP001324115">
    <property type="component" value="Unassembled WGS sequence"/>
</dbReference>
<protein>
    <recommendedName>
        <fullName evidence="12">Aluminum activated malate transporter family protein</fullName>
    </recommendedName>
</protein>
<comment type="subcellular location">
    <subcellularLocation>
        <location evidence="1">Membrane</location>
        <topology evidence="1">Multi-pass membrane protein</topology>
    </subcellularLocation>
</comment>
<evidence type="ECO:0000256" key="6">
    <source>
        <dbReference type="ARBA" id="ARBA00023065"/>
    </source>
</evidence>
<evidence type="ECO:0000256" key="7">
    <source>
        <dbReference type="ARBA" id="ARBA00023136"/>
    </source>
</evidence>
<feature type="transmembrane region" description="Helical" evidence="9">
    <location>
        <begin position="43"/>
        <end position="62"/>
    </location>
</feature>
<dbReference type="GO" id="GO:0034220">
    <property type="term" value="P:monoatomic ion transmembrane transport"/>
    <property type="evidence" value="ECO:0007669"/>
    <property type="project" value="UniProtKB-KW"/>
</dbReference>
<dbReference type="PANTHER" id="PTHR31086">
    <property type="entry name" value="ALUMINUM-ACTIVATED MALATE TRANSPORTER 10"/>
    <property type="match status" value="1"/>
</dbReference>
<sequence length="420" mass="46638">KKKLGQDDSRRIIHSLKFGLALTLVSLIYYFEPLYKGFGNSAIWAILTVIMVFEFSVGATLGRGLNRGLATLVAWALGFGAHYLASLAGEKGEPILLGLSIFLVAGVVTFVQFFPQLKARYDYSLLIFMLTFCLVSISGYREDEILEMAHQRVSTILIGSSTSVFICLFVFPVWAGDDLHNLVASSLEKLGSFLEGFGVEYFKIPGDSKESNNTFMDDYKSVLNSKQSEECLANFARWEPCHGQFRFRHPWKQYLRIGSLTRQCAYRIEPLNGYSTLRSSGINCLQILAEFRSKIQEASTNMSLESGKALKELASAIKAMTPPSSVTPHIVKSKDAANDLISLLRSGFCKEIDLLEVIPAVTKIAESINELASLAHFRSVEPMVEAEKPKLLHQETNPPCCGVNEPHHVITIDQLSPKLP</sequence>
<evidence type="ECO:0000256" key="5">
    <source>
        <dbReference type="ARBA" id="ARBA00022989"/>
    </source>
</evidence>
<keyword evidence="6" id="KW-0406">Ion transport</keyword>
<dbReference type="GO" id="GO:0015743">
    <property type="term" value="P:malate transport"/>
    <property type="evidence" value="ECO:0007669"/>
    <property type="project" value="InterPro"/>
</dbReference>
<evidence type="ECO:0000256" key="9">
    <source>
        <dbReference type="SAM" id="Phobius"/>
    </source>
</evidence>
<organism evidence="10 11">
    <name type="scientific">Quercus rubra</name>
    <name type="common">Northern red oak</name>
    <name type="synonym">Quercus borealis</name>
    <dbReference type="NCBI Taxonomy" id="3512"/>
    <lineage>
        <taxon>Eukaryota</taxon>
        <taxon>Viridiplantae</taxon>
        <taxon>Streptophyta</taxon>
        <taxon>Embryophyta</taxon>
        <taxon>Tracheophyta</taxon>
        <taxon>Spermatophyta</taxon>
        <taxon>Magnoliopsida</taxon>
        <taxon>eudicotyledons</taxon>
        <taxon>Gunneridae</taxon>
        <taxon>Pentapetalae</taxon>
        <taxon>rosids</taxon>
        <taxon>fabids</taxon>
        <taxon>Fagales</taxon>
        <taxon>Fagaceae</taxon>
        <taxon>Quercus</taxon>
    </lineage>
</organism>
<gene>
    <name evidence="10" type="ORF">RGQ29_001151</name>
</gene>
<accession>A0AAN7JD84</accession>
<feature type="non-terminal residue" evidence="10">
    <location>
        <position position="1"/>
    </location>
</feature>
<proteinExistence type="inferred from homology"/>
<name>A0AAN7JD84_QUERU</name>
<keyword evidence="11" id="KW-1185">Reference proteome</keyword>
<dbReference type="AlphaFoldDB" id="A0AAN7JD84"/>
<dbReference type="GO" id="GO:0016020">
    <property type="term" value="C:membrane"/>
    <property type="evidence" value="ECO:0007669"/>
    <property type="project" value="UniProtKB-SubCell"/>
</dbReference>
<evidence type="ECO:0000256" key="2">
    <source>
        <dbReference type="ARBA" id="ARBA00007079"/>
    </source>
</evidence>
<keyword evidence="5 9" id="KW-1133">Transmembrane helix</keyword>
<evidence type="ECO:0000256" key="1">
    <source>
        <dbReference type="ARBA" id="ARBA00004141"/>
    </source>
</evidence>
<evidence type="ECO:0000256" key="8">
    <source>
        <dbReference type="ARBA" id="ARBA00023303"/>
    </source>
</evidence>
<feature type="transmembrane region" description="Helical" evidence="9">
    <location>
        <begin position="12"/>
        <end position="31"/>
    </location>
</feature>
<keyword evidence="3" id="KW-0813">Transport</keyword>
<dbReference type="Pfam" id="PF11744">
    <property type="entry name" value="ALMT"/>
    <property type="match status" value="1"/>
</dbReference>
<dbReference type="InterPro" id="IPR020966">
    <property type="entry name" value="ALMT"/>
</dbReference>
<evidence type="ECO:0000256" key="4">
    <source>
        <dbReference type="ARBA" id="ARBA00022692"/>
    </source>
</evidence>
<reference evidence="10 11" key="1">
    <citation type="journal article" date="2023" name="G3 (Bethesda)">
        <title>A haplotype-resolved chromosome-scale genome for Quercus rubra L. provides insights into the genetics of adaptive traits for red oak species.</title>
        <authorList>
            <person name="Kapoor B."/>
            <person name="Jenkins J."/>
            <person name="Schmutz J."/>
            <person name="Zhebentyayeva T."/>
            <person name="Kuelheim C."/>
            <person name="Coggeshall M."/>
            <person name="Heim C."/>
            <person name="Lasky J.R."/>
            <person name="Leites L."/>
            <person name="Islam-Faridi N."/>
            <person name="Romero-Severson J."/>
            <person name="DeLeo V.L."/>
            <person name="Lucas S.M."/>
            <person name="Lazic D."/>
            <person name="Gailing O."/>
            <person name="Carlson J."/>
            <person name="Staton M."/>
        </authorList>
    </citation>
    <scope>NUCLEOTIDE SEQUENCE [LARGE SCALE GENOMIC DNA]</scope>
    <source>
        <strain evidence="10">Pseudo-F2</strain>
    </source>
</reference>
<evidence type="ECO:0008006" key="12">
    <source>
        <dbReference type="Google" id="ProtNLM"/>
    </source>
</evidence>
<feature type="transmembrane region" description="Helical" evidence="9">
    <location>
        <begin position="95"/>
        <end position="114"/>
    </location>
</feature>
<feature type="transmembrane region" description="Helical" evidence="9">
    <location>
        <begin position="69"/>
        <end position="89"/>
    </location>
</feature>
<evidence type="ECO:0000313" key="10">
    <source>
        <dbReference type="EMBL" id="KAK4607211.1"/>
    </source>
</evidence>
<comment type="similarity">
    <text evidence="2">Belongs to the aromatic acid exporter (TC 2.A.85) family.</text>
</comment>
<evidence type="ECO:0000256" key="3">
    <source>
        <dbReference type="ARBA" id="ARBA00022448"/>
    </source>
</evidence>